<dbReference type="GO" id="GO:0005886">
    <property type="term" value="C:plasma membrane"/>
    <property type="evidence" value="ECO:0007669"/>
    <property type="project" value="UniProtKB-SubCell"/>
</dbReference>
<comment type="subcellular location">
    <subcellularLocation>
        <location evidence="1">Cell membrane</location>
        <topology evidence="1">Multi-pass membrane protein</topology>
    </subcellularLocation>
</comment>
<feature type="transmembrane region" description="Helical" evidence="7">
    <location>
        <begin position="396"/>
        <end position="417"/>
    </location>
</feature>
<evidence type="ECO:0000256" key="4">
    <source>
        <dbReference type="ARBA" id="ARBA00022692"/>
    </source>
</evidence>
<keyword evidence="4 7" id="KW-0812">Transmembrane</keyword>
<feature type="transmembrane region" description="Helical" evidence="7">
    <location>
        <begin position="424"/>
        <end position="447"/>
    </location>
</feature>
<evidence type="ECO:0000256" key="6">
    <source>
        <dbReference type="ARBA" id="ARBA00023136"/>
    </source>
</evidence>
<feature type="transmembrane region" description="Helical" evidence="7">
    <location>
        <begin position="161"/>
        <end position="179"/>
    </location>
</feature>
<dbReference type="InterPro" id="IPR044566">
    <property type="entry name" value="RMV1-like"/>
</dbReference>
<comment type="caution">
    <text evidence="8">The sequence shown here is derived from an EMBL/GenBank/DDBJ whole genome shotgun (WGS) entry which is preliminary data.</text>
</comment>
<evidence type="ECO:0000256" key="3">
    <source>
        <dbReference type="ARBA" id="ARBA00022475"/>
    </source>
</evidence>
<dbReference type="RefSeq" id="WP_246408645.1">
    <property type="nucleotide sequence ID" value="NZ_JACHIP010000001.1"/>
</dbReference>
<dbReference type="Gene3D" id="1.20.1740.10">
    <property type="entry name" value="Amino acid/polyamine transporter I"/>
    <property type="match status" value="1"/>
</dbReference>
<evidence type="ECO:0000256" key="7">
    <source>
        <dbReference type="SAM" id="Phobius"/>
    </source>
</evidence>
<feature type="transmembrane region" description="Helical" evidence="7">
    <location>
        <begin position="17"/>
        <end position="37"/>
    </location>
</feature>
<feature type="transmembrane region" description="Helical" evidence="7">
    <location>
        <begin position="364"/>
        <end position="384"/>
    </location>
</feature>
<dbReference type="GO" id="GO:0022857">
    <property type="term" value="F:transmembrane transporter activity"/>
    <property type="evidence" value="ECO:0007669"/>
    <property type="project" value="InterPro"/>
</dbReference>
<protein>
    <submittedName>
        <fullName evidence="8">Amino acid transporter</fullName>
    </submittedName>
</protein>
<dbReference type="PIRSF" id="PIRSF006060">
    <property type="entry name" value="AA_transporter"/>
    <property type="match status" value="1"/>
</dbReference>
<keyword evidence="2" id="KW-0813">Transport</keyword>
<dbReference type="PANTHER" id="PTHR45826">
    <property type="entry name" value="POLYAMINE TRANSPORTER PUT1"/>
    <property type="match status" value="1"/>
</dbReference>
<evidence type="ECO:0000313" key="9">
    <source>
        <dbReference type="Proteomes" id="UP000540989"/>
    </source>
</evidence>
<feature type="transmembrane region" description="Helical" evidence="7">
    <location>
        <begin position="282"/>
        <end position="307"/>
    </location>
</feature>
<dbReference type="Proteomes" id="UP000540989">
    <property type="component" value="Unassembled WGS sequence"/>
</dbReference>
<proteinExistence type="predicted"/>
<reference evidence="8 9" key="1">
    <citation type="submission" date="2020-08" db="EMBL/GenBank/DDBJ databases">
        <title>Genomic Encyclopedia of Type Strains, Phase IV (KMG-V): Genome sequencing to study the core and pangenomes of soil and plant-associated prokaryotes.</title>
        <authorList>
            <person name="Whitman W."/>
        </authorList>
    </citation>
    <scope>NUCLEOTIDE SEQUENCE [LARGE SCALE GENOMIC DNA]</scope>
    <source>
        <strain evidence="8 9">M8UP14</strain>
    </source>
</reference>
<keyword evidence="6 7" id="KW-0472">Membrane</keyword>
<evidence type="ECO:0000256" key="2">
    <source>
        <dbReference type="ARBA" id="ARBA00022448"/>
    </source>
</evidence>
<evidence type="ECO:0000256" key="1">
    <source>
        <dbReference type="ARBA" id="ARBA00004651"/>
    </source>
</evidence>
<organism evidence="8 9">
    <name type="scientific">Granulicella aggregans</name>
    <dbReference type="NCBI Taxonomy" id="474949"/>
    <lineage>
        <taxon>Bacteria</taxon>
        <taxon>Pseudomonadati</taxon>
        <taxon>Acidobacteriota</taxon>
        <taxon>Terriglobia</taxon>
        <taxon>Terriglobales</taxon>
        <taxon>Acidobacteriaceae</taxon>
        <taxon>Granulicella</taxon>
    </lineage>
</organism>
<dbReference type="EMBL" id="JACHIP010000001">
    <property type="protein sequence ID" value="MBB5056231.1"/>
    <property type="molecule type" value="Genomic_DNA"/>
</dbReference>
<feature type="transmembrane region" description="Helical" evidence="7">
    <location>
        <begin position="132"/>
        <end position="149"/>
    </location>
</feature>
<dbReference type="InterPro" id="IPR002293">
    <property type="entry name" value="AA/rel_permease1"/>
</dbReference>
<keyword evidence="9" id="KW-1185">Reference proteome</keyword>
<feature type="transmembrane region" description="Helical" evidence="7">
    <location>
        <begin position="327"/>
        <end position="352"/>
    </location>
</feature>
<keyword evidence="5 7" id="KW-1133">Transmembrane helix</keyword>
<gene>
    <name evidence="8" type="ORF">HDF16_000900</name>
</gene>
<dbReference type="AlphaFoldDB" id="A0A7W7ZBB9"/>
<feature type="transmembrane region" description="Helical" evidence="7">
    <location>
        <begin position="49"/>
        <end position="68"/>
    </location>
</feature>
<sequence>MAIWGGRTAAAGRSRKMGLLALVAATYFMVSGGPYGIEDILGNAGYGKALILLLLIPLVWSLPTSLMVGELASALPKEGGYYWWVKRALGGFWGFQEAWLSLAASIFDMAIYPTIFVLYLTRLAPSWTAGNYGTLWALAVVIVCALWNLRGARSVGDGSIGMFCLLISPFVMIAILGFWKGLFGGIAGSGFAALSHPVEHPALSGAILVTLWNYMGWDNASTVAQEVDNPQRNYPLAMIGATTLVALSYIIPLAAVGLTGMPADTFSTGSWTDAARTLGGPGILGAGLALAVVIGGMLNGAGIFNALVMSYTRVPYALAEEGLLPAIFTRITAAGVPWVSVVCCCAAWALALRFSFERLISIDLVLYGAALMLEFVALVVLRIREPDLHRPFRVPGGLPGAIAVGVGPALLIAYSLWAARDEKVAGIPALVFASLVGLAGAIIYAVALRGRQPVTTAANEAGRPI</sequence>
<dbReference type="PANTHER" id="PTHR45826:SF2">
    <property type="entry name" value="AMINO ACID TRANSPORTER"/>
    <property type="match status" value="1"/>
</dbReference>
<feature type="transmembrane region" description="Helical" evidence="7">
    <location>
        <begin position="236"/>
        <end position="261"/>
    </location>
</feature>
<accession>A0A7W7ZBB9</accession>
<name>A0A7W7ZBB9_9BACT</name>
<keyword evidence="3" id="KW-1003">Cell membrane</keyword>
<feature type="transmembrane region" description="Helical" evidence="7">
    <location>
        <begin position="99"/>
        <end position="120"/>
    </location>
</feature>
<evidence type="ECO:0000256" key="5">
    <source>
        <dbReference type="ARBA" id="ARBA00022989"/>
    </source>
</evidence>
<dbReference type="Pfam" id="PF13520">
    <property type="entry name" value="AA_permease_2"/>
    <property type="match status" value="1"/>
</dbReference>
<evidence type="ECO:0000313" key="8">
    <source>
        <dbReference type="EMBL" id="MBB5056231.1"/>
    </source>
</evidence>